<reference evidence="1" key="2">
    <citation type="submission" date="2023-04" db="EMBL/GenBank/DDBJ databases">
        <authorList>
            <person name="Bruccoleri R.E."/>
            <person name="Oakeley E.J."/>
            <person name="Faust A.-M."/>
            <person name="Dessus-Babus S."/>
            <person name="Altorfer M."/>
            <person name="Burckhardt D."/>
            <person name="Oertli M."/>
            <person name="Naumann U."/>
            <person name="Petersen F."/>
            <person name="Wong J."/>
        </authorList>
    </citation>
    <scope>NUCLEOTIDE SEQUENCE</scope>
    <source>
        <strain evidence="1">GSM-AAB239-AS_SAM_17_03QT</strain>
        <tissue evidence="1">Leaf</tissue>
    </source>
</reference>
<evidence type="ECO:0000313" key="2">
    <source>
        <dbReference type="Proteomes" id="UP001140949"/>
    </source>
</evidence>
<sequence>MIFCPNFCPNFGFALIFATGFDMRDTSWCSRLHTRSTMRHLVRPLLKELVEDITERRQAKLWWSFPDYSTENCTDCELGGKTCGFSWERNVSFFLLKNLSHSKSFSIPFHSMLFCT</sequence>
<dbReference type="Proteomes" id="UP001140949">
    <property type="component" value="Unassembled WGS sequence"/>
</dbReference>
<gene>
    <name evidence="1" type="ORF">M6B38_147870</name>
</gene>
<comment type="caution">
    <text evidence="1">The sequence shown here is derived from an EMBL/GenBank/DDBJ whole genome shotgun (WGS) entry which is preliminary data.</text>
</comment>
<dbReference type="EMBL" id="JANAVB010031019">
    <property type="protein sequence ID" value="KAJ6812504.1"/>
    <property type="molecule type" value="Genomic_DNA"/>
</dbReference>
<organism evidence="1 2">
    <name type="scientific">Iris pallida</name>
    <name type="common">Sweet iris</name>
    <dbReference type="NCBI Taxonomy" id="29817"/>
    <lineage>
        <taxon>Eukaryota</taxon>
        <taxon>Viridiplantae</taxon>
        <taxon>Streptophyta</taxon>
        <taxon>Embryophyta</taxon>
        <taxon>Tracheophyta</taxon>
        <taxon>Spermatophyta</taxon>
        <taxon>Magnoliopsida</taxon>
        <taxon>Liliopsida</taxon>
        <taxon>Asparagales</taxon>
        <taxon>Iridaceae</taxon>
        <taxon>Iridoideae</taxon>
        <taxon>Irideae</taxon>
        <taxon>Iris</taxon>
    </lineage>
</organism>
<proteinExistence type="predicted"/>
<evidence type="ECO:0000313" key="1">
    <source>
        <dbReference type="EMBL" id="KAJ6812504.1"/>
    </source>
</evidence>
<protein>
    <submittedName>
        <fullName evidence="1">Uncharacterized protein</fullName>
    </submittedName>
</protein>
<dbReference type="AlphaFoldDB" id="A0AAX6F7W8"/>
<keyword evidence="2" id="KW-1185">Reference proteome</keyword>
<reference evidence="1" key="1">
    <citation type="journal article" date="2023" name="GigaByte">
        <title>Genome assembly of the bearded iris, Iris pallida Lam.</title>
        <authorList>
            <person name="Bruccoleri R.E."/>
            <person name="Oakeley E.J."/>
            <person name="Faust A.M.E."/>
            <person name="Altorfer M."/>
            <person name="Dessus-Babus S."/>
            <person name="Burckhardt D."/>
            <person name="Oertli M."/>
            <person name="Naumann U."/>
            <person name="Petersen F."/>
            <person name="Wong J."/>
        </authorList>
    </citation>
    <scope>NUCLEOTIDE SEQUENCE</scope>
    <source>
        <strain evidence="1">GSM-AAB239-AS_SAM_17_03QT</strain>
    </source>
</reference>
<name>A0AAX6F7W8_IRIPA</name>
<accession>A0AAX6F7W8</accession>